<keyword evidence="2" id="KW-1185">Reference proteome</keyword>
<evidence type="ECO:0008006" key="3">
    <source>
        <dbReference type="Google" id="ProtNLM"/>
    </source>
</evidence>
<name>A0A512BD19_9BACT</name>
<evidence type="ECO:0000313" key="1">
    <source>
        <dbReference type="EMBL" id="GEO09785.1"/>
    </source>
</evidence>
<sequence>MKTTIGFVLIVTVLMSCGESSENSVKKPSVPLVGTWQLVTAMIIEKGDTLVTDYTKKISFIKIINDTHFSFLQHDLSKGKDSASAVFGAGGGTYSLQDSSYTEHLEYCNAREWEGNDFKLTVSIQNDTLIQRGVEKVESAGVDRVNIEKYARVK</sequence>
<organism evidence="1 2">
    <name type="scientific">Segetibacter aerophilus</name>
    <dbReference type="NCBI Taxonomy" id="670293"/>
    <lineage>
        <taxon>Bacteria</taxon>
        <taxon>Pseudomonadati</taxon>
        <taxon>Bacteroidota</taxon>
        <taxon>Chitinophagia</taxon>
        <taxon>Chitinophagales</taxon>
        <taxon>Chitinophagaceae</taxon>
        <taxon>Segetibacter</taxon>
    </lineage>
</organism>
<reference evidence="1 2" key="1">
    <citation type="submission" date="2019-07" db="EMBL/GenBank/DDBJ databases">
        <title>Whole genome shotgun sequence of Segetibacter aerophilus NBRC 106135.</title>
        <authorList>
            <person name="Hosoyama A."/>
            <person name="Uohara A."/>
            <person name="Ohji S."/>
            <person name="Ichikawa N."/>
        </authorList>
    </citation>
    <scope>NUCLEOTIDE SEQUENCE [LARGE SCALE GENOMIC DNA]</scope>
    <source>
        <strain evidence="1 2">NBRC 106135</strain>
    </source>
</reference>
<protein>
    <recommendedName>
        <fullName evidence="3">Lipocalin-like domain-containing protein</fullName>
    </recommendedName>
</protein>
<gene>
    <name evidence="1" type="ORF">SAE01_22810</name>
</gene>
<dbReference type="Proteomes" id="UP000321513">
    <property type="component" value="Unassembled WGS sequence"/>
</dbReference>
<dbReference type="EMBL" id="BJYT01000007">
    <property type="protein sequence ID" value="GEO09785.1"/>
    <property type="molecule type" value="Genomic_DNA"/>
</dbReference>
<evidence type="ECO:0000313" key="2">
    <source>
        <dbReference type="Proteomes" id="UP000321513"/>
    </source>
</evidence>
<dbReference type="RefSeq" id="WP_147203893.1">
    <property type="nucleotide sequence ID" value="NZ_BJYT01000007.1"/>
</dbReference>
<accession>A0A512BD19</accession>
<dbReference type="AlphaFoldDB" id="A0A512BD19"/>
<proteinExistence type="predicted"/>
<comment type="caution">
    <text evidence="1">The sequence shown here is derived from an EMBL/GenBank/DDBJ whole genome shotgun (WGS) entry which is preliminary data.</text>
</comment>
<dbReference type="PROSITE" id="PS51257">
    <property type="entry name" value="PROKAR_LIPOPROTEIN"/>
    <property type="match status" value="1"/>
</dbReference>
<dbReference type="Gene3D" id="2.40.128.490">
    <property type="entry name" value="Uncharacterised protein PF14869, DUF4488"/>
    <property type="match status" value="1"/>
</dbReference>
<dbReference type="OrthoDB" id="1493972at2"/>